<evidence type="ECO:0000256" key="2">
    <source>
        <dbReference type="ARBA" id="ARBA00022741"/>
    </source>
</evidence>
<gene>
    <name evidence="6" type="ORF">AAY24_04935</name>
</gene>
<dbReference type="EMBL" id="CP011412">
    <property type="protein sequence ID" value="AKH19808.1"/>
    <property type="molecule type" value="Genomic_DNA"/>
</dbReference>
<dbReference type="Pfam" id="PF07238">
    <property type="entry name" value="PilZ"/>
    <property type="match status" value="1"/>
</dbReference>
<dbReference type="InterPro" id="IPR012349">
    <property type="entry name" value="Split_barrel_FMN-bd"/>
</dbReference>
<sequence>MPENILNLHVGKMIQLQRISPEKHDRFTVMLIGSLPGQGIIVTTPVVRKKVQLIQEGVRFAVRLLHGSKVLGFVVTVTHSSSKPYPHLHMSYPKEIESLAIRNAERVSTNLPALVRNVRYGDDENAWQPVLVKDLSMTGARLESIEPLGRTGEQLVMKLDIEVCGEPEQLTLVTEICNRAAISDRLDREQTRYACGVSYLKIDRTQEVLLNSCVLQLKAGDQ</sequence>
<dbReference type="KEGG" id="seds:AAY24_04935"/>
<dbReference type="InterPro" id="IPR009875">
    <property type="entry name" value="PilZ_domain"/>
</dbReference>
<dbReference type="Proteomes" id="UP000034410">
    <property type="component" value="Chromosome"/>
</dbReference>
<reference evidence="6 7" key="1">
    <citation type="journal article" date="2015" name="Genome Announc.">
        <title>Complete Genome Sequence of Sedimenticola thiotaurini Strain SIP-G1, a Polyphosphate- and Polyhydroxyalkanoate-Accumulating Sulfur-Oxidizing Gammaproteobacterium Isolated from Salt Marsh Sediments.</title>
        <authorList>
            <person name="Flood B.E."/>
            <person name="Jones D.S."/>
            <person name="Bailey J.V."/>
        </authorList>
    </citation>
    <scope>NUCLEOTIDE SEQUENCE [LARGE SCALE GENOMIC DNA]</scope>
    <source>
        <strain evidence="6 7">SIP-G1</strain>
    </source>
</reference>
<evidence type="ECO:0000313" key="6">
    <source>
        <dbReference type="EMBL" id="AKH19808.1"/>
    </source>
</evidence>
<dbReference type="Gene3D" id="2.30.110.10">
    <property type="entry name" value="Electron Transport, Fmn-binding Protein, Chain A"/>
    <property type="match status" value="1"/>
</dbReference>
<evidence type="ECO:0000313" key="7">
    <source>
        <dbReference type="Proteomes" id="UP000034410"/>
    </source>
</evidence>
<dbReference type="Pfam" id="PF12945">
    <property type="entry name" value="PilZNR"/>
    <property type="match status" value="1"/>
</dbReference>
<name>A0A0F7JYT3_9GAMM</name>
<dbReference type="AlphaFoldDB" id="A0A0F7JYT3"/>
<keyword evidence="2" id="KW-0547">Nucleotide-binding</keyword>
<dbReference type="GO" id="GO:0035438">
    <property type="term" value="F:cyclic-di-GMP binding"/>
    <property type="evidence" value="ECO:0007669"/>
    <property type="project" value="InterPro"/>
</dbReference>
<proteinExistence type="predicted"/>
<organism evidence="6 7">
    <name type="scientific">Sedimenticola thiotaurini</name>
    <dbReference type="NCBI Taxonomy" id="1543721"/>
    <lineage>
        <taxon>Bacteria</taxon>
        <taxon>Pseudomonadati</taxon>
        <taxon>Pseudomonadota</taxon>
        <taxon>Gammaproteobacteria</taxon>
        <taxon>Chromatiales</taxon>
        <taxon>Sedimenticolaceae</taxon>
        <taxon>Sedimenticola</taxon>
    </lineage>
</organism>
<keyword evidence="7" id="KW-1185">Reference proteome</keyword>
<evidence type="ECO:0008006" key="8">
    <source>
        <dbReference type="Google" id="ProtNLM"/>
    </source>
</evidence>
<accession>A0A0F7JYT3</accession>
<evidence type="ECO:0000256" key="1">
    <source>
        <dbReference type="ARBA" id="ARBA00022636"/>
    </source>
</evidence>
<evidence type="ECO:0000259" key="5">
    <source>
        <dbReference type="Pfam" id="PF12945"/>
    </source>
</evidence>
<dbReference type="SUPFAM" id="SSF141371">
    <property type="entry name" value="PilZ domain-like"/>
    <property type="match status" value="2"/>
</dbReference>
<feature type="domain" description="Type III secretion system flagellar brake protein YcgR PilZN" evidence="5">
    <location>
        <begin position="10"/>
        <end position="93"/>
    </location>
</feature>
<dbReference type="OrthoDB" id="5735035at2"/>
<keyword evidence="3" id="KW-0975">Bacterial flagellum</keyword>
<evidence type="ECO:0000256" key="3">
    <source>
        <dbReference type="ARBA" id="ARBA00023143"/>
    </source>
</evidence>
<evidence type="ECO:0000259" key="4">
    <source>
        <dbReference type="Pfam" id="PF07238"/>
    </source>
</evidence>
<keyword evidence="1" id="KW-0973">c-di-GMP</keyword>
<feature type="domain" description="PilZ" evidence="4">
    <location>
        <begin position="102"/>
        <end position="215"/>
    </location>
</feature>
<dbReference type="InterPro" id="IPR009926">
    <property type="entry name" value="T3SS_YcgR_PilZN"/>
</dbReference>
<protein>
    <recommendedName>
        <fullName evidence="8">Flagellar brake protein</fullName>
    </recommendedName>
</protein>
<dbReference type="RefSeq" id="WP_046858745.1">
    <property type="nucleotide sequence ID" value="NZ_CP011412.1"/>
</dbReference>